<dbReference type="RefSeq" id="XP_015598417.1">
    <property type="nucleotide sequence ID" value="XM_015742931.2"/>
</dbReference>
<keyword evidence="2" id="KW-1185">Reference proteome</keyword>
<dbReference type="AlphaFoldDB" id="A0AAJ7FLZ4"/>
<protein>
    <submittedName>
        <fullName evidence="3">Uncharacterized protein LOC107269263 isoform X1</fullName>
    </submittedName>
</protein>
<feature type="region of interest" description="Disordered" evidence="1">
    <location>
        <begin position="121"/>
        <end position="145"/>
    </location>
</feature>
<evidence type="ECO:0000313" key="2">
    <source>
        <dbReference type="Proteomes" id="UP000694920"/>
    </source>
</evidence>
<dbReference type="Proteomes" id="UP000694920">
    <property type="component" value="Unplaced"/>
</dbReference>
<evidence type="ECO:0000313" key="3">
    <source>
        <dbReference type="RefSeq" id="XP_015598417.1"/>
    </source>
</evidence>
<dbReference type="GeneID" id="107269263"/>
<reference evidence="3" key="1">
    <citation type="submission" date="2025-08" db="UniProtKB">
        <authorList>
            <consortium name="RefSeq"/>
        </authorList>
    </citation>
    <scope>IDENTIFICATION</scope>
</reference>
<organism evidence="2 3">
    <name type="scientific">Cephus cinctus</name>
    <name type="common">Wheat stem sawfly</name>
    <dbReference type="NCBI Taxonomy" id="211228"/>
    <lineage>
        <taxon>Eukaryota</taxon>
        <taxon>Metazoa</taxon>
        <taxon>Ecdysozoa</taxon>
        <taxon>Arthropoda</taxon>
        <taxon>Hexapoda</taxon>
        <taxon>Insecta</taxon>
        <taxon>Pterygota</taxon>
        <taxon>Neoptera</taxon>
        <taxon>Endopterygota</taxon>
        <taxon>Hymenoptera</taxon>
        <taxon>Cephoidea</taxon>
        <taxon>Cephidae</taxon>
        <taxon>Cephus</taxon>
    </lineage>
</organism>
<dbReference type="KEGG" id="ccin:107269263"/>
<accession>A0AAJ7FLZ4</accession>
<sequence>MTRVEGAYNKRAYDQIELCCIVTVYVSTISSYSTNRDWPPINMPEPVSNAKASPVVRTRLNFQFQRQPRRISTKARSCINPKISISAGMLKPGISSGPPPGKRDVLVEATPKAATAWRQYQEYQHRHHHRHQPSRHSGPTVESGVPNRLYMDTAIHPKTAGRAGEGL</sequence>
<feature type="compositionally biased region" description="Basic residues" evidence="1">
    <location>
        <begin position="125"/>
        <end position="134"/>
    </location>
</feature>
<evidence type="ECO:0000256" key="1">
    <source>
        <dbReference type="SAM" id="MobiDB-lite"/>
    </source>
</evidence>
<gene>
    <name evidence="3" type="primary">LOC107269263</name>
</gene>
<proteinExistence type="predicted"/>
<name>A0AAJ7FLZ4_CEPCN</name>